<dbReference type="InterPro" id="IPR000315">
    <property type="entry name" value="Znf_B-box"/>
</dbReference>
<dbReference type="Pfam" id="PF00643">
    <property type="entry name" value="zf-B_box"/>
    <property type="match status" value="1"/>
</dbReference>
<dbReference type="SUPFAM" id="SSF57850">
    <property type="entry name" value="RING/U-box"/>
    <property type="match status" value="1"/>
</dbReference>
<keyword evidence="8" id="KW-1185">Reference proteome</keyword>
<feature type="domain" description="RING-type" evidence="5">
    <location>
        <begin position="15"/>
        <end position="55"/>
    </location>
</feature>
<feature type="domain" description="B box-type" evidence="6">
    <location>
        <begin position="144"/>
        <end position="184"/>
    </location>
</feature>
<dbReference type="eggNOG" id="KOG2177">
    <property type="taxonomic scope" value="Eukaryota"/>
</dbReference>
<proteinExistence type="predicted"/>
<dbReference type="HOGENOM" id="CLU_013137_4_1_1"/>
<organism evidence="7 8">
    <name type="scientific">Lepisosteus oculatus</name>
    <name type="common">Spotted gar</name>
    <dbReference type="NCBI Taxonomy" id="7918"/>
    <lineage>
        <taxon>Eukaryota</taxon>
        <taxon>Metazoa</taxon>
        <taxon>Chordata</taxon>
        <taxon>Craniata</taxon>
        <taxon>Vertebrata</taxon>
        <taxon>Euteleostomi</taxon>
        <taxon>Actinopterygii</taxon>
        <taxon>Neopterygii</taxon>
        <taxon>Holostei</taxon>
        <taxon>Semionotiformes</taxon>
        <taxon>Lepisosteidae</taxon>
        <taxon>Lepisosteus</taxon>
    </lineage>
</organism>
<dbReference type="PANTHER" id="PTHR25465:SF32">
    <property type="entry name" value="BLOODTHIRSTY-RELATED GENE FAMILY, MEMBER 16 ISOFORM X1-RELATED"/>
    <property type="match status" value="1"/>
</dbReference>
<dbReference type="Gene3D" id="3.30.160.60">
    <property type="entry name" value="Classic Zinc Finger"/>
    <property type="match status" value="1"/>
</dbReference>
<keyword evidence="3" id="KW-0862">Zinc</keyword>
<dbReference type="SUPFAM" id="SSF57845">
    <property type="entry name" value="B-box zinc-binding domain"/>
    <property type="match status" value="1"/>
</dbReference>
<keyword evidence="2 4" id="KW-0863">Zinc-finger</keyword>
<reference evidence="8" key="1">
    <citation type="submission" date="2011-12" db="EMBL/GenBank/DDBJ databases">
        <title>The Draft Genome of Lepisosteus oculatus.</title>
        <authorList>
            <consortium name="The Broad Institute Genome Assembly &amp; Analysis Group"/>
            <consortium name="Computational R&amp;D Group"/>
            <consortium name="and Sequencing Platform"/>
            <person name="Di Palma F."/>
            <person name="Alfoldi J."/>
            <person name="Johnson J."/>
            <person name="Berlin A."/>
            <person name="Gnerre S."/>
            <person name="Jaffe D."/>
            <person name="MacCallum I."/>
            <person name="Young S."/>
            <person name="Walker B.J."/>
            <person name="Lander E.S."/>
            <person name="Lindblad-Toh K."/>
        </authorList>
    </citation>
    <scope>NUCLEOTIDE SEQUENCE [LARGE SCALE GENOMIC DNA]</scope>
</reference>
<dbReference type="Gene3D" id="4.10.830.40">
    <property type="match status" value="1"/>
</dbReference>
<dbReference type="EMBL" id="AHAT01035981">
    <property type="status" value="NOT_ANNOTATED_CDS"/>
    <property type="molecule type" value="Genomic_DNA"/>
</dbReference>
<dbReference type="PROSITE" id="PS50119">
    <property type="entry name" value="ZF_BBOX"/>
    <property type="match status" value="1"/>
</dbReference>
<dbReference type="PANTHER" id="PTHR25465">
    <property type="entry name" value="B-BOX DOMAIN CONTAINING"/>
    <property type="match status" value="1"/>
</dbReference>
<dbReference type="GeneTree" id="ENSGT01040000240385"/>
<evidence type="ECO:0000256" key="4">
    <source>
        <dbReference type="PROSITE-ProRule" id="PRU00024"/>
    </source>
</evidence>
<dbReference type="PROSITE" id="PS50089">
    <property type="entry name" value="ZF_RING_2"/>
    <property type="match status" value="1"/>
</dbReference>
<name>W5M5X6_LEPOC</name>
<evidence type="ECO:0000259" key="6">
    <source>
        <dbReference type="PROSITE" id="PS50119"/>
    </source>
</evidence>
<dbReference type="Ensembl" id="ENSLOCT00000003791.1">
    <property type="protein sequence ID" value="ENSLOCP00000003784.1"/>
    <property type="gene ID" value="ENSLOCG00000003201.1"/>
</dbReference>
<dbReference type="InterPro" id="IPR051051">
    <property type="entry name" value="E3_ubiq-ligase_TRIM/RNF"/>
</dbReference>
<dbReference type="SMART" id="SM00336">
    <property type="entry name" value="BBOX"/>
    <property type="match status" value="1"/>
</dbReference>
<dbReference type="InterPro" id="IPR001841">
    <property type="entry name" value="Znf_RING"/>
</dbReference>
<dbReference type="InterPro" id="IPR018957">
    <property type="entry name" value="Znf_C3HC4_RING-type"/>
</dbReference>
<dbReference type="InterPro" id="IPR017907">
    <property type="entry name" value="Znf_RING_CS"/>
</dbReference>
<sequence>MASSQMVLCKEHLQCSICEEDFLNPVSLPCAHKFCKVCIEVHWDMKHVCECPRCKQTFPKRPDLHIDRNFAEITEQFKRRKLSSPEECSSKPGDVPCDVCTGRKLGAVKSCLVCLASYCETHIQPHYQAAAFKRHRLIDPVDKLEDKLCQKHEKLLELFCRTDQTCVCQFCTETDHRTHSTVTLEEECRDRKAQVLKTKAEVQQMIQERLGKVEEIKYSLELSTVSPAGVLLSSSVWGITGL</sequence>
<dbReference type="AlphaFoldDB" id="W5M5X6"/>
<evidence type="ECO:0000313" key="7">
    <source>
        <dbReference type="Ensembl" id="ENSLOCP00000003784.1"/>
    </source>
</evidence>
<dbReference type="InParanoid" id="W5M5X6"/>
<dbReference type="CDD" id="cd19769">
    <property type="entry name" value="Bbox2_TRIM16-like"/>
    <property type="match status" value="1"/>
</dbReference>
<dbReference type="Bgee" id="ENSLOCG00000003201">
    <property type="expression patterns" value="Expressed in pharyngeal gill and 9 other cell types or tissues"/>
</dbReference>
<evidence type="ECO:0000256" key="3">
    <source>
        <dbReference type="ARBA" id="ARBA00022833"/>
    </source>
</evidence>
<evidence type="ECO:0000256" key="2">
    <source>
        <dbReference type="ARBA" id="ARBA00022771"/>
    </source>
</evidence>
<dbReference type="GO" id="GO:0008270">
    <property type="term" value="F:zinc ion binding"/>
    <property type="evidence" value="ECO:0007669"/>
    <property type="project" value="UniProtKB-KW"/>
</dbReference>
<evidence type="ECO:0000313" key="8">
    <source>
        <dbReference type="Proteomes" id="UP000018468"/>
    </source>
</evidence>
<reference evidence="7" key="3">
    <citation type="submission" date="2025-09" db="UniProtKB">
        <authorList>
            <consortium name="Ensembl"/>
        </authorList>
    </citation>
    <scope>IDENTIFICATION</scope>
</reference>
<dbReference type="SMART" id="SM00184">
    <property type="entry name" value="RING"/>
    <property type="match status" value="1"/>
</dbReference>
<dbReference type="Gene3D" id="3.30.40.10">
    <property type="entry name" value="Zinc/RING finger domain, C3HC4 (zinc finger)"/>
    <property type="match status" value="1"/>
</dbReference>
<protein>
    <recommendedName>
        <fullName evidence="9">B box-type domain-containing protein</fullName>
    </recommendedName>
</protein>
<evidence type="ECO:0000256" key="1">
    <source>
        <dbReference type="ARBA" id="ARBA00022723"/>
    </source>
</evidence>
<keyword evidence="1" id="KW-0479">Metal-binding</keyword>
<dbReference type="Pfam" id="PF00097">
    <property type="entry name" value="zf-C3HC4"/>
    <property type="match status" value="1"/>
</dbReference>
<evidence type="ECO:0008006" key="9">
    <source>
        <dbReference type="Google" id="ProtNLM"/>
    </source>
</evidence>
<dbReference type="Proteomes" id="UP000018468">
    <property type="component" value="Linkage group LG5"/>
</dbReference>
<evidence type="ECO:0000259" key="5">
    <source>
        <dbReference type="PROSITE" id="PS50089"/>
    </source>
</evidence>
<dbReference type="OMA" id="DEQACIC"/>
<reference evidence="7" key="2">
    <citation type="submission" date="2025-08" db="UniProtKB">
        <authorList>
            <consortium name="Ensembl"/>
        </authorList>
    </citation>
    <scope>IDENTIFICATION</scope>
</reference>
<dbReference type="InterPro" id="IPR013083">
    <property type="entry name" value="Znf_RING/FYVE/PHD"/>
</dbReference>
<accession>W5M5X6</accession>
<dbReference type="STRING" id="7918.ENSLOCP00000003784"/>
<dbReference type="PROSITE" id="PS00518">
    <property type="entry name" value="ZF_RING_1"/>
    <property type="match status" value="1"/>
</dbReference>